<keyword evidence="6" id="KW-0833">Ubl conjugation pathway</keyword>
<evidence type="ECO:0000256" key="2">
    <source>
        <dbReference type="ARBA" id="ARBA00004123"/>
    </source>
</evidence>
<dbReference type="GO" id="GO:0061630">
    <property type="term" value="F:ubiquitin protein ligase activity"/>
    <property type="evidence" value="ECO:0007669"/>
    <property type="project" value="UniProtKB-EC"/>
</dbReference>
<evidence type="ECO:0000256" key="4">
    <source>
        <dbReference type="ARBA" id="ARBA00022679"/>
    </source>
</evidence>
<dbReference type="GO" id="GO:0035861">
    <property type="term" value="C:site of double-strand break"/>
    <property type="evidence" value="ECO:0007669"/>
    <property type="project" value="TreeGrafter"/>
</dbReference>
<proteinExistence type="predicted"/>
<dbReference type="Gene3D" id="3.30.40.10">
    <property type="entry name" value="Zinc/RING finger domain, C3HC4 (zinc finger)"/>
    <property type="match status" value="1"/>
</dbReference>
<keyword evidence="8" id="KW-0862">Zinc</keyword>
<dbReference type="EC" id="2.3.2.27" evidence="3"/>
<name>A0A024TFH2_9STRA</name>
<dbReference type="PANTHER" id="PTHR23328:SF0">
    <property type="entry name" value="RING-TYPE DOMAIN-CONTAINING PROTEIN"/>
    <property type="match status" value="1"/>
</dbReference>
<dbReference type="InterPro" id="IPR013083">
    <property type="entry name" value="Znf_RING/FYVE/PHD"/>
</dbReference>
<keyword evidence="5" id="KW-0227">DNA damage</keyword>
<dbReference type="VEuPathDB" id="FungiDB:H310_13382"/>
<evidence type="ECO:0000256" key="3">
    <source>
        <dbReference type="ARBA" id="ARBA00012483"/>
    </source>
</evidence>
<dbReference type="OrthoDB" id="426657at2759"/>
<evidence type="ECO:0000256" key="1">
    <source>
        <dbReference type="ARBA" id="ARBA00000900"/>
    </source>
</evidence>
<dbReference type="GO" id="GO:0008270">
    <property type="term" value="F:zinc ion binding"/>
    <property type="evidence" value="ECO:0007669"/>
    <property type="project" value="UniProtKB-KW"/>
</dbReference>
<evidence type="ECO:0000256" key="8">
    <source>
        <dbReference type="PROSITE-ProRule" id="PRU00175"/>
    </source>
</evidence>
<keyword evidence="4" id="KW-0808">Transferase</keyword>
<dbReference type="GO" id="GO:0005634">
    <property type="term" value="C:nucleus"/>
    <property type="evidence" value="ECO:0007669"/>
    <property type="project" value="UniProtKB-SubCell"/>
</dbReference>
<feature type="region of interest" description="Disordered" evidence="10">
    <location>
        <begin position="157"/>
        <end position="215"/>
    </location>
</feature>
<dbReference type="RefSeq" id="XP_008879087.1">
    <property type="nucleotide sequence ID" value="XM_008880865.1"/>
</dbReference>
<organism evidence="12">
    <name type="scientific">Aphanomyces invadans</name>
    <dbReference type="NCBI Taxonomy" id="157072"/>
    <lineage>
        <taxon>Eukaryota</taxon>
        <taxon>Sar</taxon>
        <taxon>Stramenopiles</taxon>
        <taxon>Oomycota</taxon>
        <taxon>Saprolegniomycetes</taxon>
        <taxon>Saprolegniales</taxon>
        <taxon>Verrucalvaceae</taxon>
        <taxon>Aphanomyces</taxon>
    </lineage>
</organism>
<dbReference type="GO" id="GO:0031491">
    <property type="term" value="F:nucleosome binding"/>
    <property type="evidence" value="ECO:0007669"/>
    <property type="project" value="TreeGrafter"/>
</dbReference>
<feature type="compositionally biased region" description="Basic residues" evidence="10">
    <location>
        <begin position="183"/>
        <end position="194"/>
    </location>
</feature>
<dbReference type="SUPFAM" id="SSF57850">
    <property type="entry name" value="RING/U-box"/>
    <property type="match status" value="1"/>
</dbReference>
<dbReference type="EMBL" id="KI914001">
    <property type="protein sequence ID" value="ETV92336.1"/>
    <property type="molecule type" value="Genomic_DNA"/>
</dbReference>
<reference evidence="12" key="1">
    <citation type="submission" date="2013-12" db="EMBL/GenBank/DDBJ databases">
        <title>The Genome Sequence of Aphanomyces invadans NJM9701.</title>
        <authorList>
            <consortium name="The Broad Institute Genomics Platform"/>
            <person name="Russ C."/>
            <person name="Tyler B."/>
            <person name="van West P."/>
            <person name="Dieguez-Uribeondo J."/>
            <person name="Young S.K."/>
            <person name="Zeng Q."/>
            <person name="Gargeya S."/>
            <person name="Fitzgerald M."/>
            <person name="Abouelleil A."/>
            <person name="Alvarado L."/>
            <person name="Chapman S.B."/>
            <person name="Gainer-Dewar J."/>
            <person name="Goldberg J."/>
            <person name="Griggs A."/>
            <person name="Gujja S."/>
            <person name="Hansen M."/>
            <person name="Howarth C."/>
            <person name="Imamovic A."/>
            <person name="Ireland A."/>
            <person name="Larimer J."/>
            <person name="McCowan C."/>
            <person name="Murphy C."/>
            <person name="Pearson M."/>
            <person name="Poon T.W."/>
            <person name="Priest M."/>
            <person name="Roberts A."/>
            <person name="Saif S."/>
            <person name="Shea T."/>
            <person name="Sykes S."/>
            <person name="Wortman J."/>
            <person name="Nusbaum C."/>
            <person name="Birren B."/>
        </authorList>
    </citation>
    <scope>NUCLEOTIDE SEQUENCE [LARGE SCALE GENOMIC DNA]</scope>
    <source>
        <strain evidence="12">NJM9701</strain>
    </source>
</reference>
<keyword evidence="8" id="KW-0479">Metal-binding</keyword>
<accession>A0A024TFH2</accession>
<evidence type="ECO:0000256" key="7">
    <source>
        <dbReference type="ARBA" id="ARBA00023242"/>
    </source>
</evidence>
<dbReference type="InterPro" id="IPR051657">
    <property type="entry name" value="RNF168/RNF169_E3_ubiq-ligase"/>
</dbReference>
<protein>
    <recommendedName>
        <fullName evidence="3">RING-type E3 ubiquitin transferase</fullName>
        <ecNumber evidence="3">2.3.2.27</ecNumber>
    </recommendedName>
</protein>
<feature type="coiled-coil region" evidence="9">
    <location>
        <begin position="119"/>
        <end position="148"/>
    </location>
</feature>
<evidence type="ECO:0000256" key="5">
    <source>
        <dbReference type="ARBA" id="ARBA00022763"/>
    </source>
</evidence>
<evidence type="ECO:0000256" key="10">
    <source>
        <dbReference type="SAM" id="MobiDB-lite"/>
    </source>
</evidence>
<evidence type="ECO:0000256" key="6">
    <source>
        <dbReference type="ARBA" id="ARBA00022786"/>
    </source>
</evidence>
<keyword evidence="7" id="KW-0539">Nucleus</keyword>
<keyword evidence="9" id="KW-0175">Coiled coil</keyword>
<evidence type="ECO:0000313" key="12">
    <source>
        <dbReference type="EMBL" id="ETV92336.1"/>
    </source>
</evidence>
<gene>
    <name evidence="12" type="ORF">H310_13382</name>
</gene>
<dbReference type="InterPro" id="IPR001841">
    <property type="entry name" value="Znf_RING"/>
</dbReference>
<evidence type="ECO:0000259" key="11">
    <source>
        <dbReference type="PROSITE" id="PS50089"/>
    </source>
</evidence>
<evidence type="ECO:0000256" key="9">
    <source>
        <dbReference type="SAM" id="Coils"/>
    </source>
</evidence>
<sequence length="215" mass="24387">MATAAPTCERNCLPSRYQCPLCLDLLVSPVQLPCCRKHLCLTCFERAVDLTSTNCAFCRKRIVSFARRQSKKVDEALWAEIQAKVKNMDLSAVTFESVDGDYGSRPTNSAVPGELYLYYEQCKSEVERERREREQEQLAATLRFLESEATLVSPFNDAPVAQSWTPPPLAQHPGTRLQPHARASSRRADRRRNGRMPPPKYRLPRNDGHAQLAHT</sequence>
<comment type="subcellular location">
    <subcellularLocation>
        <location evidence="2">Nucleus</location>
    </subcellularLocation>
</comment>
<dbReference type="GO" id="GO:0006302">
    <property type="term" value="P:double-strand break repair"/>
    <property type="evidence" value="ECO:0007669"/>
    <property type="project" value="TreeGrafter"/>
</dbReference>
<feature type="domain" description="RING-type" evidence="11">
    <location>
        <begin position="19"/>
        <end position="59"/>
    </location>
</feature>
<comment type="catalytic activity">
    <reaction evidence="1">
        <text>S-ubiquitinyl-[E2 ubiquitin-conjugating enzyme]-L-cysteine + [acceptor protein]-L-lysine = [E2 ubiquitin-conjugating enzyme]-L-cysteine + N(6)-ubiquitinyl-[acceptor protein]-L-lysine.</text>
        <dbReference type="EC" id="2.3.2.27"/>
    </reaction>
</comment>
<dbReference type="PROSITE" id="PS50089">
    <property type="entry name" value="ZF_RING_2"/>
    <property type="match status" value="1"/>
</dbReference>
<dbReference type="GeneID" id="20090432"/>
<dbReference type="PANTHER" id="PTHR23328">
    <property type="entry name" value="RING-TYPE DOMAIN-CONTAINING PROTEIN"/>
    <property type="match status" value="1"/>
</dbReference>
<keyword evidence="8" id="KW-0863">Zinc-finger</keyword>
<dbReference type="AlphaFoldDB" id="A0A024TFH2"/>